<dbReference type="GO" id="GO:0009229">
    <property type="term" value="P:thiamine diphosphate biosynthetic process"/>
    <property type="evidence" value="ECO:0007669"/>
    <property type="project" value="UniProtKB-UniRule"/>
</dbReference>
<dbReference type="RefSeq" id="WP_109264603.1">
    <property type="nucleotide sequence ID" value="NZ_QEWP01000008.1"/>
</dbReference>
<evidence type="ECO:0000256" key="1">
    <source>
        <dbReference type="ARBA" id="ARBA00022977"/>
    </source>
</evidence>
<dbReference type="SUPFAM" id="SSF55326">
    <property type="entry name" value="PurM N-terminal domain-like"/>
    <property type="match status" value="1"/>
</dbReference>
<keyword evidence="2" id="KW-0808">Transferase</keyword>
<dbReference type="InterPro" id="IPR036921">
    <property type="entry name" value="PurM-like_N_sf"/>
</dbReference>
<dbReference type="SUPFAM" id="SSF56042">
    <property type="entry name" value="PurM C-terminal domain-like"/>
    <property type="match status" value="1"/>
</dbReference>
<protein>
    <recommendedName>
        <fullName evidence="2">Thiamine-monophosphate kinase</fullName>
        <shortName evidence="2">TMP kinase</shortName>
        <shortName evidence="2">Thiamine-phosphate kinase</shortName>
        <ecNumber evidence="2">2.7.4.16</ecNumber>
    </recommendedName>
</protein>
<sequence>MSKKITPLSEIGLFGLIEHIEKTFPKRNENSLTGIENDAAVVSCSGSKLITAQNLLLEGIHFDLTYYPLRHLGFKAVVSGISDIIATGTKPSQISISLGLSGKMSLEAVELLMEGVATACEKYDLDLVNFRPSSSLTGLSIAVSAIGFASESSPSTRIGARENDLICVTGDLGSAFMGLQLLEREKQVLKETGQKNPDFGGYDYLLERQLKPEARLDLLDQIKNAHLKPTSMALVREGLAAALIRMCKASGTGCNIYENKLPIDHSTNTLGEEMEINPVVAALNGGEDYELLFTISLEDYQRIEKEGKSLKDIFVIGHITPESKGYTLETNAGEEIALKARGWGNEDAESKN</sequence>
<feature type="binding site" evidence="2">
    <location>
        <position position="83"/>
    </location>
    <ligand>
        <name>Mg(2+)</name>
        <dbReference type="ChEBI" id="CHEBI:18420"/>
        <label>4</label>
    </ligand>
</feature>
<dbReference type="PANTHER" id="PTHR30270:SF0">
    <property type="entry name" value="THIAMINE-MONOPHOSPHATE KINASE"/>
    <property type="match status" value="1"/>
</dbReference>
<keyword evidence="2" id="KW-0479">Metal-binding</keyword>
<evidence type="ECO:0000259" key="3">
    <source>
        <dbReference type="Pfam" id="PF00586"/>
    </source>
</evidence>
<dbReference type="PIRSF" id="PIRSF005303">
    <property type="entry name" value="Thiam_monoph_kin"/>
    <property type="match status" value="1"/>
</dbReference>
<feature type="binding site" evidence="2">
    <location>
        <position position="157"/>
    </location>
    <ligand>
        <name>ATP</name>
        <dbReference type="ChEBI" id="CHEBI:30616"/>
    </ligand>
</feature>
<comment type="caution">
    <text evidence="4">The sequence shown here is derived from an EMBL/GenBank/DDBJ whole genome shotgun (WGS) entry which is preliminary data.</text>
</comment>
<feature type="binding site" evidence="2">
    <location>
        <position position="287"/>
    </location>
    <ligand>
        <name>substrate</name>
    </ligand>
</feature>
<comment type="similarity">
    <text evidence="2">Belongs to the thiamine-monophosphate kinase family.</text>
</comment>
<dbReference type="Gene3D" id="3.90.650.10">
    <property type="entry name" value="PurM-like C-terminal domain"/>
    <property type="match status" value="1"/>
</dbReference>
<keyword evidence="5" id="KW-1185">Reference proteome</keyword>
<feature type="binding site" evidence="2">
    <location>
        <position position="83"/>
    </location>
    <ligand>
        <name>Mg(2+)</name>
        <dbReference type="ChEBI" id="CHEBI:18420"/>
        <label>3</label>
    </ligand>
</feature>
<feature type="binding site" evidence="2">
    <location>
        <position position="343"/>
    </location>
    <ligand>
        <name>substrate</name>
    </ligand>
</feature>
<feature type="binding site" evidence="2">
    <location>
        <position position="83"/>
    </location>
    <ligand>
        <name>Mg(2+)</name>
        <dbReference type="ChEBI" id="CHEBI:18420"/>
        <label>2</label>
    </ligand>
</feature>
<reference evidence="4 5" key="1">
    <citation type="submission" date="2018-05" db="EMBL/GenBank/DDBJ databases">
        <title>Marinilabilia rubrum sp. nov., isolated from saltern sediment.</title>
        <authorList>
            <person name="Zhang R."/>
        </authorList>
    </citation>
    <scope>NUCLEOTIDE SEQUENCE [LARGE SCALE GENOMIC DNA]</scope>
    <source>
        <strain evidence="4 5">WTE16</strain>
    </source>
</reference>
<dbReference type="InterPro" id="IPR006283">
    <property type="entry name" value="ThiL-like"/>
</dbReference>
<dbReference type="GO" id="GO:0009030">
    <property type="term" value="F:thiamine-phosphate kinase activity"/>
    <property type="evidence" value="ECO:0007669"/>
    <property type="project" value="UniProtKB-UniRule"/>
</dbReference>
<feature type="binding site" evidence="2">
    <location>
        <position position="38"/>
    </location>
    <ligand>
        <name>Mg(2+)</name>
        <dbReference type="ChEBI" id="CHEBI:18420"/>
        <label>3</label>
    </ligand>
</feature>
<dbReference type="GO" id="GO:0000287">
    <property type="term" value="F:magnesium ion binding"/>
    <property type="evidence" value="ECO:0007669"/>
    <property type="project" value="UniProtKB-UniRule"/>
</dbReference>
<comment type="function">
    <text evidence="2">Catalyzes the ATP-dependent phosphorylation of thiamine-monophosphate (TMP) to form thiamine-pyrophosphate (TPP), the active form of vitamin B1.</text>
</comment>
<keyword evidence="2" id="KW-0067">ATP-binding</keyword>
<dbReference type="CDD" id="cd02194">
    <property type="entry name" value="ThiL"/>
    <property type="match status" value="1"/>
</dbReference>
<feature type="binding site" evidence="2">
    <location>
        <position position="38"/>
    </location>
    <ligand>
        <name>Mg(2+)</name>
        <dbReference type="ChEBI" id="CHEBI:18420"/>
        <label>4</label>
    </ligand>
</feature>
<dbReference type="AlphaFoldDB" id="A0A2U2B7Z1"/>
<dbReference type="InterPro" id="IPR016188">
    <property type="entry name" value="PurM-like_N"/>
</dbReference>
<keyword evidence="2 4" id="KW-0418">Kinase</keyword>
<feature type="domain" description="PurM-like N-terminal" evidence="3">
    <location>
        <begin position="37"/>
        <end position="148"/>
    </location>
</feature>
<dbReference type="Pfam" id="PF00586">
    <property type="entry name" value="AIRS"/>
    <property type="match status" value="1"/>
</dbReference>
<name>A0A2U2B7Z1_9BACT</name>
<dbReference type="OrthoDB" id="9802811at2"/>
<accession>A0A2U2B7Z1</accession>
<gene>
    <name evidence="2 4" type="primary">thiL</name>
    <name evidence="4" type="ORF">DDZ16_11430</name>
</gene>
<dbReference type="EC" id="2.7.4.16" evidence="2"/>
<evidence type="ECO:0000313" key="5">
    <source>
        <dbReference type="Proteomes" id="UP000244956"/>
    </source>
</evidence>
<dbReference type="InterPro" id="IPR036676">
    <property type="entry name" value="PurM-like_C_sf"/>
</dbReference>
<feature type="binding site" evidence="2">
    <location>
        <position position="61"/>
    </location>
    <ligand>
        <name>substrate</name>
    </ligand>
</feature>
<proteinExistence type="inferred from homology"/>
<comment type="caution">
    <text evidence="2">Lacks conserved residue(s) required for the propagation of feature annotation.</text>
</comment>
<keyword evidence="1 2" id="KW-0784">Thiamine biosynthesis</keyword>
<dbReference type="UniPathway" id="UPA00060">
    <property type="reaction ID" value="UER00142"/>
</dbReference>
<dbReference type="HAMAP" id="MF_02128">
    <property type="entry name" value="TMP_kinase"/>
    <property type="match status" value="1"/>
</dbReference>
<dbReference type="Proteomes" id="UP000244956">
    <property type="component" value="Unassembled WGS sequence"/>
</dbReference>
<comment type="miscellaneous">
    <text evidence="2">Reaction mechanism of ThiL seems to utilize a direct, inline transfer of the gamma-phosphate of ATP to TMP rather than a phosphorylated enzyme intermediate.</text>
</comment>
<dbReference type="Gene3D" id="3.30.1330.10">
    <property type="entry name" value="PurM-like, N-terminal domain"/>
    <property type="match status" value="1"/>
</dbReference>
<keyword evidence="2" id="KW-0460">Magnesium</keyword>
<comment type="catalytic activity">
    <reaction evidence="2">
        <text>thiamine phosphate + ATP = thiamine diphosphate + ADP</text>
        <dbReference type="Rhea" id="RHEA:15913"/>
        <dbReference type="ChEBI" id="CHEBI:30616"/>
        <dbReference type="ChEBI" id="CHEBI:37575"/>
        <dbReference type="ChEBI" id="CHEBI:58937"/>
        <dbReference type="ChEBI" id="CHEBI:456216"/>
        <dbReference type="EC" id="2.7.4.16"/>
    </reaction>
</comment>
<keyword evidence="2" id="KW-0547">Nucleotide-binding</keyword>
<dbReference type="GO" id="GO:0005524">
    <property type="term" value="F:ATP binding"/>
    <property type="evidence" value="ECO:0007669"/>
    <property type="project" value="UniProtKB-UniRule"/>
</dbReference>
<dbReference type="PANTHER" id="PTHR30270">
    <property type="entry name" value="THIAMINE-MONOPHOSPHATE KINASE"/>
    <property type="match status" value="1"/>
</dbReference>
<organism evidence="4 5">
    <name type="scientific">Marinilabilia rubra</name>
    <dbReference type="NCBI Taxonomy" id="2162893"/>
    <lineage>
        <taxon>Bacteria</taxon>
        <taxon>Pseudomonadati</taxon>
        <taxon>Bacteroidota</taxon>
        <taxon>Bacteroidia</taxon>
        <taxon>Marinilabiliales</taxon>
        <taxon>Marinilabiliaceae</taxon>
        <taxon>Marinilabilia</taxon>
    </lineage>
</organism>
<dbReference type="GO" id="GO:0009228">
    <property type="term" value="P:thiamine biosynthetic process"/>
    <property type="evidence" value="ECO:0007669"/>
    <property type="project" value="UniProtKB-KW"/>
</dbReference>
<evidence type="ECO:0000313" key="4">
    <source>
        <dbReference type="EMBL" id="PWD99201.1"/>
    </source>
</evidence>
<dbReference type="NCBIfam" id="TIGR01379">
    <property type="entry name" value="thiL"/>
    <property type="match status" value="1"/>
</dbReference>
<evidence type="ECO:0000256" key="2">
    <source>
        <dbReference type="HAMAP-Rule" id="MF_02128"/>
    </source>
</evidence>
<dbReference type="EMBL" id="QEWP01000008">
    <property type="protein sequence ID" value="PWD99201.1"/>
    <property type="molecule type" value="Genomic_DNA"/>
</dbReference>
<comment type="pathway">
    <text evidence="2">Cofactor biosynthesis; thiamine diphosphate biosynthesis; thiamine diphosphate from thiamine phosphate: step 1/1.</text>
</comment>